<feature type="region of interest" description="Disordered" evidence="1">
    <location>
        <begin position="436"/>
        <end position="455"/>
    </location>
</feature>
<dbReference type="EMBL" id="DS985249">
    <property type="protein sequence ID" value="EDV22370.1"/>
    <property type="molecule type" value="Genomic_DNA"/>
</dbReference>
<feature type="transmembrane region" description="Helical" evidence="2">
    <location>
        <begin position="353"/>
        <end position="370"/>
    </location>
</feature>
<sequence length="455" mass="53106">PMEGQVGFQHPANPLSEIRERLFYALFFRLSISYARYVPAKFRKFLELFVLMKAIFVLFVLIYVHVAFSSKSMECLGDLQNSWAKDGILRVELSIDNRTHQELLDPNTFHPNKTLDILHSNKLLPSSLAYFGPMRKHDMYKYILDTELKNNITEQNFTSVMEYALEYGFLKLSNETRRRYNITVTTLSLNNTHPCFGKNIVERLMVEEFLGYDDILMSSFKSLAEEHGNKGYLHNLKSGEHFRFISVWMARSSYLVSLLLMLTFTMSIAMLLRFSHHFIFLFIVQLLQVMELNSFVVLPVAPLLTVILALVGVEAIMSEFFHDAVTSFYVILIVWVADQYDALFSHTRTTRKFWLRFFYVYLYLFYAYHYRFNGQYSGLALLSSWLFIQHSMIYFFHHYELPAVILQVRIMAEVPGNVHGNLALLDRLGTLNTMNDMRNANEGSTTERSSTHGQR</sequence>
<feature type="transmembrane region" description="Helical" evidence="2">
    <location>
        <begin position="295"/>
        <end position="318"/>
    </location>
</feature>
<dbReference type="AlphaFoldDB" id="B3S401"/>
<keyword evidence="2" id="KW-0472">Membrane</keyword>
<reference evidence="3 4" key="1">
    <citation type="journal article" date="2008" name="Nature">
        <title>The Trichoplax genome and the nature of placozoans.</title>
        <authorList>
            <person name="Srivastava M."/>
            <person name="Begovic E."/>
            <person name="Chapman J."/>
            <person name="Putnam N.H."/>
            <person name="Hellsten U."/>
            <person name="Kawashima T."/>
            <person name="Kuo A."/>
            <person name="Mitros T."/>
            <person name="Salamov A."/>
            <person name="Carpenter M.L."/>
            <person name="Signorovitch A.Y."/>
            <person name="Moreno M.A."/>
            <person name="Kamm K."/>
            <person name="Grimwood J."/>
            <person name="Schmutz J."/>
            <person name="Shapiro H."/>
            <person name="Grigoriev I.V."/>
            <person name="Buss L.W."/>
            <person name="Schierwater B."/>
            <person name="Dellaporta S.L."/>
            <person name="Rokhsar D.S."/>
        </authorList>
    </citation>
    <scope>NUCLEOTIDE SEQUENCE [LARGE SCALE GENOMIC DNA]</scope>
    <source>
        <strain evidence="3 4">Grell-BS-1999</strain>
    </source>
</reference>
<dbReference type="STRING" id="10228.B3S401"/>
<dbReference type="OMA" id="THESMIG"/>
<feature type="transmembrane region" description="Helical" evidence="2">
    <location>
        <begin position="254"/>
        <end position="274"/>
    </location>
</feature>
<dbReference type="KEGG" id="tad:TRIADDRAFT_28950"/>
<dbReference type="HOGENOM" id="CLU_019069_1_0_1"/>
<dbReference type="OrthoDB" id="6779347at2759"/>
<feature type="transmembrane region" description="Helical" evidence="2">
    <location>
        <begin position="45"/>
        <end position="66"/>
    </location>
</feature>
<organism evidence="3 4">
    <name type="scientific">Trichoplax adhaerens</name>
    <name type="common">Trichoplax reptans</name>
    <dbReference type="NCBI Taxonomy" id="10228"/>
    <lineage>
        <taxon>Eukaryota</taxon>
        <taxon>Metazoa</taxon>
        <taxon>Placozoa</taxon>
        <taxon>Uniplacotomia</taxon>
        <taxon>Trichoplacea</taxon>
        <taxon>Trichoplacidae</taxon>
        <taxon>Trichoplax</taxon>
    </lineage>
</organism>
<dbReference type="GeneID" id="6756127"/>
<evidence type="ECO:0000313" key="3">
    <source>
        <dbReference type="EMBL" id="EDV22370.1"/>
    </source>
</evidence>
<dbReference type="GO" id="GO:0034976">
    <property type="term" value="P:response to endoplasmic reticulum stress"/>
    <property type="evidence" value="ECO:0000318"/>
    <property type="project" value="GO_Central"/>
</dbReference>
<dbReference type="RefSeq" id="XP_002114914.1">
    <property type="nucleotide sequence ID" value="XM_002114878.1"/>
</dbReference>
<dbReference type="PANTHER" id="PTHR21650:SF4">
    <property type="entry name" value="MEMBRALIN"/>
    <property type="match status" value="1"/>
</dbReference>
<evidence type="ECO:0000313" key="4">
    <source>
        <dbReference type="Proteomes" id="UP000009022"/>
    </source>
</evidence>
<dbReference type="GO" id="GO:0005783">
    <property type="term" value="C:endoplasmic reticulum"/>
    <property type="evidence" value="ECO:0000318"/>
    <property type="project" value="GO_Central"/>
</dbReference>
<evidence type="ECO:0000256" key="1">
    <source>
        <dbReference type="SAM" id="MobiDB-lite"/>
    </source>
</evidence>
<accession>B3S401</accession>
<gene>
    <name evidence="3" type="ORF">TRIADDRAFT_28950</name>
</gene>
<proteinExistence type="predicted"/>
<evidence type="ECO:0008006" key="5">
    <source>
        <dbReference type="Google" id="ProtNLM"/>
    </source>
</evidence>
<dbReference type="GO" id="GO:1904294">
    <property type="term" value="P:positive regulation of ERAD pathway"/>
    <property type="evidence" value="ECO:0000318"/>
    <property type="project" value="GO_Central"/>
</dbReference>
<keyword evidence="2" id="KW-1133">Transmembrane helix</keyword>
<dbReference type="CTD" id="6756127"/>
<dbReference type="PhylomeDB" id="B3S401"/>
<dbReference type="InParanoid" id="B3S401"/>
<feature type="transmembrane region" description="Helical" evidence="2">
    <location>
        <begin position="324"/>
        <end position="341"/>
    </location>
</feature>
<feature type="non-terminal residue" evidence="3">
    <location>
        <position position="1"/>
    </location>
</feature>
<keyword evidence="4" id="KW-1185">Reference proteome</keyword>
<dbReference type="eggNOG" id="KOG2092">
    <property type="taxonomic scope" value="Eukaryota"/>
</dbReference>
<dbReference type="PANTHER" id="PTHR21650">
    <property type="entry name" value="MEMBRALIN/KINETOCHORE PROTEIN NUF2"/>
    <property type="match status" value="1"/>
</dbReference>
<evidence type="ECO:0000256" key="2">
    <source>
        <dbReference type="SAM" id="Phobius"/>
    </source>
</evidence>
<protein>
    <recommendedName>
        <fullName evidence="5">Membralin</fullName>
    </recommendedName>
</protein>
<dbReference type="Pfam" id="PF09746">
    <property type="entry name" value="Membralin"/>
    <property type="match status" value="2"/>
</dbReference>
<keyword evidence="2" id="KW-0812">Transmembrane</keyword>
<dbReference type="Proteomes" id="UP000009022">
    <property type="component" value="Unassembled WGS sequence"/>
</dbReference>
<name>B3S401_TRIAD</name>
<dbReference type="FunCoup" id="B3S401">
    <property type="interactions" value="792"/>
</dbReference>
<dbReference type="InterPro" id="IPR019144">
    <property type="entry name" value="Membralin"/>
</dbReference>